<name>A0A2T2WR74_SULTH</name>
<dbReference type="PANTHER" id="PTHR43432:SF6">
    <property type="entry name" value="RADICAL SAM CORE DOMAIN-CONTAINING PROTEIN"/>
    <property type="match status" value="1"/>
</dbReference>
<dbReference type="SFLD" id="SFLDS00029">
    <property type="entry name" value="Radical_SAM"/>
    <property type="match status" value="1"/>
</dbReference>
<dbReference type="InterPro" id="IPR040086">
    <property type="entry name" value="MJ0683-like"/>
</dbReference>
<dbReference type="SFLD" id="SFLDG01084">
    <property type="entry name" value="Uncharacterised_Radical_SAM_Su"/>
    <property type="match status" value="1"/>
</dbReference>
<gene>
    <name evidence="5" type="ORF">C7B47_14130</name>
</gene>
<dbReference type="EMBL" id="PXYX01000044">
    <property type="protein sequence ID" value="PSR24745.1"/>
    <property type="molecule type" value="Genomic_DNA"/>
</dbReference>
<dbReference type="AlphaFoldDB" id="A0A2T2WR74"/>
<dbReference type="Pfam" id="PF04055">
    <property type="entry name" value="Radical_SAM"/>
    <property type="match status" value="1"/>
</dbReference>
<keyword evidence="1" id="KW-0479">Metal-binding</keyword>
<dbReference type="GO" id="GO:0003824">
    <property type="term" value="F:catalytic activity"/>
    <property type="evidence" value="ECO:0007669"/>
    <property type="project" value="InterPro"/>
</dbReference>
<proteinExistence type="predicted"/>
<reference evidence="5 6" key="1">
    <citation type="journal article" date="2014" name="BMC Genomics">
        <title>Comparison of environmental and isolate Sulfobacillus genomes reveals diverse carbon, sulfur, nitrogen, and hydrogen metabolisms.</title>
        <authorList>
            <person name="Justice N.B."/>
            <person name="Norman A."/>
            <person name="Brown C.T."/>
            <person name="Singh A."/>
            <person name="Thomas B.C."/>
            <person name="Banfield J.F."/>
        </authorList>
    </citation>
    <scope>NUCLEOTIDE SEQUENCE [LARGE SCALE GENOMIC DNA]</scope>
    <source>
        <strain evidence="5">AMDSBA5</strain>
    </source>
</reference>
<evidence type="ECO:0000313" key="6">
    <source>
        <dbReference type="Proteomes" id="UP000242705"/>
    </source>
</evidence>
<evidence type="ECO:0000259" key="4">
    <source>
        <dbReference type="Pfam" id="PF04055"/>
    </source>
</evidence>
<dbReference type="PANTHER" id="PTHR43432">
    <property type="entry name" value="SLR0285 PROTEIN"/>
    <property type="match status" value="1"/>
</dbReference>
<evidence type="ECO:0000256" key="1">
    <source>
        <dbReference type="ARBA" id="ARBA00022723"/>
    </source>
</evidence>
<accession>A0A2T2WR74</accession>
<evidence type="ECO:0000256" key="2">
    <source>
        <dbReference type="ARBA" id="ARBA00023004"/>
    </source>
</evidence>
<dbReference type="GO" id="GO:0051536">
    <property type="term" value="F:iron-sulfur cluster binding"/>
    <property type="evidence" value="ECO:0007669"/>
    <property type="project" value="UniProtKB-KW"/>
</dbReference>
<comment type="caution">
    <text evidence="5">The sequence shown here is derived from an EMBL/GenBank/DDBJ whole genome shotgun (WGS) entry which is preliminary data.</text>
</comment>
<dbReference type="GO" id="GO:0046872">
    <property type="term" value="F:metal ion binding"/>
    <property type="evidence" value="ECO:0007669"/>
    <property type="project" value="UniProtKB-KW"/>
</dbReference>
<protein>
    <submittedName>
        <fullName evidence="5">Radical SAM protein</fullName>
    </submittedName>
</protein>
<dbReference type="Proteomes" id="UP000242705">
    <property type="component" value="Unassembled WGS sequence"/>
</dbReference>
<dbReference type="Gene3D" id="3.80.30.30">
    <property type="match status" value="1"/>
</dbReference>
<evidence type="ECO:0000256" key="3">
    <source>
        <dbReference type="ARBA" id="ARBA00023014"/>
    </source>
</evidence>
<keyword evidence="2" id="KW-0408">Iron</keyword>
<keyword evidence="3" id="KW-0411">Iron-sulfur</keyword>
<organism evidence="5 6">
    <name type="scientific">Sulfobacillus thermosulfidooxidans</name>
    <dbReference type="NCBI Taxonomy" id="28034"/>
    <lineage>
        <taxon>Bacteria</taxon>
        <taxon>Bacillati</taxon>
        <taxon>Bacillota</taxon>
        <taxon>Clostridia</taxon>
        <taxon>Eubacteriales</taxon>
        <taxon>Clostridiales Family XVII. Incertae Sedis</taxon>
        <taxon>Sulfobacillus</taxon>
    </lineage>
</organism>
<evidence type="ECO:0000313" key="5">
    <source>
        <dbReference type="EMBL" id="PSR24745.1"/>
    </source>
</evidence>
<dbReference type="InterPro" id="IPR007197">
    <property type="entry name" value="rSAM"/>
</dbReference>
<sequence length="284" mass="31857">MAVREIECKSILTKSKLPDADYVINPYVGCQFGCSYCYASFMGRFNGHSIEDWGNYIYAKINAPVVLKREIRQITGTKKKILLSSVTDPYQGAEARYHLTRQSLQIFAAEQYSGPVSILTKSPLVLKDVSILRQIPDVEVGMTVTSTDDSVSRSLEGQAPVVSTRLKTLGKLHDAGIKTYAFVGPIFPHLFLRAEKLESLFQQLAEVGVSQVFAEHVNMSTYILKRLAPAIDRDPSVAEFYRTPDKLKTLTKEIDALVYDLVKKYGLQLRLNQPLHHSDLPKNT</sequence>
<dbReference type="CDD" id="cd01335">
    <property type="entry name" value="Radical_SAM"/>
    <property type="match status" value="1"/>
</dbReference>
<feature type="domain" description="Radical SAM core" evidence="4">
    <location>
        <begin position="24"/>
        <end position="182"/>
    </location>
</feature>